<dbReference type="PIRSF" id="PIRSF006621">
    <property type="entry name" value="Dus"/>
    <property type="match status" value="1"/>
</dbReference>
<evidence type="ECO:0000256" key="5">
    <source>
        <dbReference type="ARBA" id="ARBA00022643"/>
    </source>
</evidence>
<dbReference type="GO" id="GO:0000049">
    <property type="term" value="F:tRNA binding"/>
    <property type="evidence" value="ECO:0007669"/>
    <property type="project" value="UniProtKB-KW"/>
</dbReference>
<evidence type="ECO:0000256" key="6">
    <source>
        <dbReference type="ARBA" id="ARBA00022694"/>
    </source>
</evidence>
<dbReference type="GO" id="GO:0017150">
    <property type="term" value="F:tRNA dihydrouridine synthase activity"/>
    <property type="evidence" value="ECO:0007669"/>
    <property type="project" value="InterPro"/>
</dbReference>
<comment type="catalytic activity">
    <reaction evidence="11">
        <text>a 5,6-dihydrouridine in tRNA + NAD(+) = a uridine in tRNA + NADH + H(+)</text>
        <dbReference type="Rhea" id="RHEA:54452"/>
        <dbReference type="Rhea" id="RHEA-COMP:13339"/>
        <dbReference type="Rhea" id="RHEA-COMP:13887"/>
        <dbReference type="ChEBI" id="CHEBI:15378"/>
        <dbReference type="ChEBI" id="CHEBI:57540"/>
        <dbReference type="ChEBI" id="CHEBI:57945"/>
        <dbReference type="ChEBI" id="CHEBI:65315"/>
        <dbReference type="ChEBI" id="CHEBI:74443"/>
    </reaction>
</comment>
<keyword evidence="3" id="KW-0820">tRNA-binding</keyword>
<evidence type="ECO:0000313" key="16">
    <source>
        <dbReference type="EMBL" id="SEH93892.1"/>
    </source>
</evidence>
<dbReference type="KEGG" id="agl:PYTT_1897"/>
<dbReference type="InterPro" id="IPR004652">
    <property type="entry name" value="DusB-like"/>
</dbReference>
<feature type="binding site" evidence="14">
    <location>
        <position position="174"/>
    </location>
    <ligand>
        <name>FMN</name>
        <dbReference type="ChEBI" id="CHEBI:58210"/>
    </ligand>
</feature>
<evidence type="ECO:0000256" key="9">
    <source>
        <dbReference type="ARBA" id="ARBA00023002"/>
    </source>
</evidence>
<evidence type="ECO:0000256" key="4">
    <source>
        <dbReference type="ARBA" id="ARBA00022630"/>
    </source>
</evidence>
<evidence type="ECO:0000313" key="17">
    <source>
        <dbReference type="Proteomes" id="UP000176204"/>
    </source>
</evidence>
<dbReference type="InterPro" id="IPR035587">
    <property type="entry name" value="DUS-like_FMN-bd"/>
</dbReference>
<feature type="binding site" evidence="14">
    <location>
        <position position="144"/>
    </location>
    <ligand>
        <name>FMN</name>
        <dbReference type="ChEBI" id="CHEBI:58210"/>
    </ligand>
</feature>
<keyword evidence="17" id="KW-1185">Reference proteome</keyword>
<evidence type="ECO:0000256" key="12">
    <source>
        <dbReference type="PIRNR" id="PIRNR006621"/>
    </source>
</evidence>
<reference evidence="17" key="1">
    <citation type="submission" date="2016-09" db="EMBL/GenBank/DDBJ databases">
        <authorList>
            <person name="Koehorst J."/>
        </authorList>
    </citation>
    <scope>NUCLEOTIDE SEQUENCE [LARGE SCALE GENOMIC DNA]</scope>
</reference>
<accession>A0A1C7P9C0</accession>
<dbReference type="Proteomes" id="UP000176204">
    <property type="component" value="Chromosome I"/>
</dbReference>
<evidence type="ECO:0000256" key="3">
    <source>
        <dbReference type="ARBA" id="ARBA00022555"/>
    </source>
</evidence>
<dbReference type="SUPFAM" id="SSF51395">
    <property type="entry name" value="FMN-linked oxidoreductases"/>
    <property type="match status" value="1"/>
</dbReference>
<comment type="catalytic activity">
    <reaction evidence="10">
        <text>a 5,6-dihydrouridine in tRNA + NADP(+) = a uridine in tRNA + NADPH + H(+)</text>
        <dbReference type="Rhea" id="RHEA:23624"/>
        <dbReference type="Rhea" id="RHEA-COMP:13339"/>
        <dbReference type="Rhea" id="RHEA-COMP:13887"/>
        <dbReference type="ChEBI" id="CHEBI:15378"/>
        <dbReference type="ChEBI" id="CHEBI:57783"/>
        <dbReference type="ChEBI" id="CHEBI:58349"/>
        <dbReference type="ChEBI" id="CHEBI:65315"/>
        <dbReference type="ChEBI" id="CHEBI:74443"/>
    </reaction>
</comment>
<feature type="binding site" evidence="14">
    <location>
        <begin position="18"/>
        <end position="20"/>
    </location>
    <ligand>
        <name>FMN</name>
        <dbReference type="ChEBI" id="CHEBI:58210"/>
    </ligand>
</feature>
<evidence type="ECO:0000256" key="1">
    <source>
        <dbReference type="ARBA" id="ARBA00001917"/>
    </source>
</evidence>
<dbReference type="EMBL" id="LT629973">
    <property type="protein sequence ID" value="SEH93892.1"/>
    <property type="molecule type" value="Genomic_DNA"/>
</dbReference>
<keyword evidence="5 12" id="KW-0288">FMN</keyword>
<name>A0A1C7P9C0_9BACT</name>
<feature type="binding site" evidence="14">
    <location>
        <begin position="229"/>
        <end position="230"/>
    </location>
    <ligand>
        <name>FMN</name>
        <dbReference type="ChEBI" id="CHEBI:58210"/>
    </ligand>
</feature>
<dbReference type="PANTHER" id="PTHR45846:SF1">
    <property type="entry name" value="TRNA-DIHYDROURIDINE(47) SYNTHASE [NAD(P)(+)]-LIKE"/>
    <property type="match status" value="1"/>
</dbReference>
<dbReference type="InterPro" id="IPR013785">
    <property type="entry name" value="Aldolase_TIM"/>
</dbReference>
<dbReference type="GO" id="GO:0050660">
    <property type="term" value="F:flavin adenine dinucleotide binding"/>
    <property type="evidence" value="ECO:0007669"/>
    <property type="project" value="InterPro"/>
</dbReference>
<keyword evidence="9 12" id="KW-0560">Oxidoreductase</keyword>
<keyword evidence="7" id="KW-0521">NADP</keyword>
<dbReference type="PATRIC" id="fig|1679444.3.peg.1871"/>
<evidence type="ECO:0000256" key="10">
    <source>
        <dbReference type="ARBA" id="ARBA00048205"/>
    </source>
</evidence>
<feature type="domain" description="DUS-like FMN-binding" evidence="15">
    <location>
        <begin position="16"/>
        <end position="316"/>
    </location>
</feature>
<dbReference type="CDD" id="cd02801">
    <property type="entry name" value="DUS_like_FMN"/>
    <property type="match status" value="1"/>
</dbReference>
<sequence>MYTLPWFNGNAFPLYLAPMAGVTDPIFRTLCKELGADILVTEFVSTEGVLQAWERNRRYIEFEPQHRPLGIQIFGANPANMAKAARIIVDAMHPDFLDINCGCPVPKVVGKNGGSSLLKDLPLLSEIARSIVQSVGMDVPVTAKIRLGWDAQTICALETCDRLVQAGISAIAIHGRTRSQQYGGRADWDAIHTCAAACPVPVIGNGDISTPEDVRRIRETTAVSGVMIGRAAMTSPWIFAQTREYLRTGNIPPPPSDSERIAFILRHARLAIDSTRYGDELHTMRMLRSRLIAYGKGLPGGKSLRAQLARVESIGELEGILHETGH</sequence>
<keyword evidence="14" id="KW-0547">Nucleotide-binding</keyword>
<evidence type="ECO:0000256" key="11">
    <source>
        <dbReference type="ARBA" id="ARBA00048802"/>
    </source>
</evidence>
<gene>
    <name evidence="16" type="ORF">PYTT_1897</name>
</gene>
<evidence type="ECO:0000256" key="14">
    <source>
        <dbReference type="PIRSR" id="PIRSR006621-2"/>
    </source>
</evidence>
<dbReference type="Pfam" id="PF01207">
    <property type="entry name" value="Dus"/>
    <property type="match status" value="1"/>
</dbReference>
<evidence type="ECO:0000256" key="7">
    <source>
        <dbReference type="ARBA" id="ARBA00022857"/>
    </source>
</evidence>
<dbReference type="Gene3D" id="3.20.20.70">
    <property type="entry name" value="Aldolase class I"/>
    <property type="match status" value="1"/>
</dbReference>
<dbReference type="PANTHER" id="PTHR45846">
    <property type="entry name" value="TRNA-DIHYDROURIDINE(47) SYNTHASE [NAD(P)(+)]-LIKE"/>
    <property type="match status" value="1"/>
</dbReference>
<dbReference type="RefSeq" id="WP_067777856.1">
    <property type="nucleotide sequence ID" value="NZ_LIGX01000041.1"/>
</dbReference>
<keyword evidence="4 12" id="KW-0285">Flavoprotein</keyword>
<dbReference type="PROSITE" id="PS01136">
    <property type="entry name" value="UPF0034"/>
    <property type="match status" value="1"/>
</dbReference>
<dbReference type="NCBIfam" id="TIGR00737">
    <property type="entry name" value="nifR3_yhdG"/>
    <property type="match status" value="1"/>
</dbReference>
<comment type="similarity">
    <text evidence="12">Belongs to the dus family.</text>
</comment>
<organism evidence="16 17">
    <name type="scientific">Akkermansia glycaniphila</name>
    <dbReference type="NCBI Taxonomy" id="1679444"/>
    <lineage>
        <taxon>Bacteria</taxon>
        <taxon>Pseudomonadati</taxon>
        <taxon>Verrucomicrobiota</taxon>
        <taxon>Verrucomicrobiia</taxon>
        <taxon>Verrucomicrobiales</taxon>
        <taxon>Akkermansiaceae</taxon>
        <taxon>Akkermansia</taxon>
    </lineage>
</organism>
<dbReference type="Gene3D" id="1.10.1200.80">
    <property type="entry name" value="Putative flavin oxidoreducatase, domain 2"/>
    <property type="match status" value="1"/>
</dbReference>
<protein>
    <recommendedName>
        <fullName evidence="12">tRNA-dihydrouridine synthase</fullName>
        <ecNumber evidence="12">1.3.1.-</ecNumber>
    </recommendedName>
</protein>
<evidence type="ECO:0000256" key="2">
    <source>
        <dbReference type="ARBA" id="ARBA00002790"/>
    </source>
</evidence>
<feature type="binding site" evidence="14">
    <location>
        <position position="72"/>
    </location>
    <ligand>
        <name>FMN</name>
        <dbReference type="ChEBI" id="CHEBI:58210"/>
    </ligand>
</feature>
<keyword evidence="8" id="KW-0694">RNA-binding</keyword>
<dbReference type="OrthoDB" id="9764501at2"/>
<dbReference type="InterPro" id="IPR001269">
    <property type="entry name" value="DUS_fam"/>
</dbReference>
<evidence type="ECO:0000259" key="15">
    <source>
        <dbReference type="Pfam" id="PF01207"/>
    </source>
</evidence>
<comment type="cofactor">
    <cofactor evidence="1 12 14">
        <name>FMN</name>
        <dbReference type="ChEBI" id="CHEBI:58210"/>
    </cofactor>
</comment>
<comment type="function">
    <text evidence="2 12">Catalyzes the synthesis of 5,6-dihydrouridine (D), a modified base found in the D-loop of most tRNAs, via the reduction of the C5-C6 double bond in target uridines.</text>
</comment>
<feature type="active site" description="Proton donor" evidence="13">
    <location>
        <position position="103"/>
    </location>
</feature>
<keyword evidence="6 12" id="KW-0819">tRNA processing</keyword>
<dbReference type="STRING" id="1679444.PYTT_1897"/>
<dbReference type="EC" id="1.3.1.-" evidence="12"/>
<dbReference type="InterPro" id="IPR018517">
    <property type="entry name" value="tRNA_hU_synthase_CS"/>
</dbReference>
<proteinExistence type="inferred from homology"/>
<evidence type="ECO:0000256" key="13">
    <source>
        <dbReference type="PIRSR" id="PIRSR006621-1"/>
    </source>
</evidence>
<evidence type="ECO:0000256" key="8">
    <source>
        <dbReference type="ARBA" id="ARBA00022884"/>
    </source>
</evidence>
<dbReference type="AlphaFoldDB" id="A0A1C7P9C0"/>
<dbReference type="InterPro" id="IPR024036">
    <property type="entry name" value="tRNA-dHydroUridine_Synthase_C"/>
</dbReference>